<proteinExistence type="predicted"/>
<reference evidence="1" key="1">
    <citation type="journal article" date="2012" name="PLoS Genet.">
        <title>Comparative analysis of the genomes of two field isolates of the rice blast fungus Magnaporthe oryzae.</title>
        <authorList>
            <person name="Xue M."/>
            <person name="Yang J."/>
            <person name="Li Z."/>
            <person name="Hu S."/>
            <person name="Yao N."/>
            <person name="Dean R.A."/>
            <person name="Zhao W."/>
            <person name="Shen M."/>
            <person name="Zhang H."/>
            <person name="Li C."/>
            <person name="Liu L."/>
            <person name="Cao L."/>
            <person name="Xu X."/>
            <person name="Xing Y."/>
            <person name="Hsiang T."/>
            <person name="Zhang Z."/>
            <person name="Xu J.R."/>
            <person name="Peng Y.L."/>
        </authorList>
    </citation>
    <scope>NUCLEOTIDE SEQUENCE</scope>
    <source>
        <strain evidence="1">Y34</strain>
    </source>
</reference>
<sequence length="25" mass="2957">MLIYNNYKELDLNVSSMELQTPPPF</sequence>
<dbReference type="AlphaFoldDB" id="A0AA97P3Y8"/>
<dbReference type="EMBL" id="JH792921">
    <property type="protein sequence ID" value="ELQ41548.1"/>
    <property type="molecule type" value="Genomic_DNA"/>
</dbReference>
<name>A0AA97P3Y8_PYRO3</name>
<protein>
    <submittedName>
        <fullName evidence="1">Uncharacterized protein</fullName>
    </submittedName>
</protein>
<gene>
    <name evidence="1" type="ORF">OOU_Y34scaffold00273g2</name>
</gene>
<dbReference type="Proteomes" id="UP000011086">
    <property type="component" value="Unassembled WGS sequence"/>
</dbReference>
<evidence type="ECO:0000313" key="1">
    <source>
        <dbReference type="EMBL" id="ELQ41548.1"/>
    </source>
</evidence>
<organism evidence="1">
    <name type="scientific">Pyricularia oryzae (strain Y34)</name>
    <name type="common">Rice blast fungus</name>
    <name type="synonym">Magnaporthe oryzae</name>
    <dbReference type="NCBI Taxonomy" id="1143189"/>
    <lineage>
        <taxon>Eukaryota</taxon>
        <taxon>Fungi</taxon>
        <taxon>Dikarya</taxon>
        <taxon>Ascomycota</taxon>
        <taxon>Pezizomycotina</taxon>
        <taxon>Sordariomycetes</taxon>
        <taxon>Sordariomycetidae</taxon>
        <taxon>Magnaporthales</taxon>
        <taxon>Pyriculariaceae</taxon>
        <taxon>Pyricularia</taxon>
    </lineage>
</organism>
<accession>A0AA97P3Y8</accession>